<organism evidence="1 2">
    <name type="scientific">Adineta steineri</name>
    <dbReference type="NCBI Taxonomy" id="433720"/>
    <lineage>
        <taxon>Eukaryota</taxon>
        <taxon>Metazoa</taxon>
        <taxon>Spiralia</taxon>
        <taxon>Gnathifera</taxon>
        <taxon>Rotifera</taxon>
        <taxon>Eurotatoria</taxon>
        <taxon>Bdelloidea</taxon>
        <taxon>Adinetida</taxon>
        <taxon>Adinetidae</taxon>
        <taxon>Adineta</taxon>
    </lineage>
</organism>
<evidence type="ECO:0000313" key="2">
    <source>
        <dbReference type="Proteomes" id="UP000663881"/>
    </source>
</evidence>
<dbReference type="Proteomes" id="UP000663881">
    <property type="component" value="Unassembled WGS sequence"/>
</dbReference>
<reference evidence="1" key="1">
    <citation type="submission" date="2021-02" db="EMBL/GenBank/DDBJ databases">
        <authorList>
            <person name="Nowell W R."/>
        </authorList>
    </citation>
    <scope>NUCLEOTIDE SEQUENCE</scope>
</reference>
<proteinExistence type="predicted"/>
<name>A0A820TD14_9BILA</name>
<gene>
    <name evidence="1" type="ORF">OKA104_LOCUS54907</name>
</gene>
<dbReference type="AlphaFoldDB" id="A0A820TD14"/>
<accession>A0A820TD14</accession>
<protein>
    <submittedName>
        <fullName evidence="1">Uncharacterized protein</fullName>
    </submittedName>
</protein>
<dbReference type="EMBL" id="CAJOAY010037567">
    <property type="protein sequence ID" value="CAF4464855.1"/>
    <property type="molecule type" value="Genomic_DNA"/>
</dbReference>
<comment type="caution">
    <text evidence="1">The sequence shown here is derived from an EMBL/GenBank/DDBJ whole genome shotgun (WGS) entry which is preliminary data.</text>
</comment>
<feature type="non-terminal residue" evidence="1">
    <location>
        <position position="142"/>
    </location>
</feature>
<feature type="non-terminal residue" evidence="1">
    <location>
        <position position="1"/>
    </location>
</feature>
<evidence type="ECO:0000313" key="1">
    <source>
        <dbReference type="EMBL" id="CAF4464855.1"/>
    </source>
</evidence>
<sequence length="142" mass="17740">LELWTFKLTTNFHEIQFLSNEYFDNYDIYLLKYLYFLYITQTNSEQISPILELYIQQHQIYINAYKYSYWFDLNLNSLKKLIEYDPSSSPYVLIYCEEMKKNFIEIFDRLFDYLDYEKNKNDYQAWKLFLENLFLFDIEDKN</sequence>